<organism evidence="1 2">
    <name type="scientific">Melastoma candidum</name>
    <dbReference type="NCBI Taxonomy" id="119954"/>
    <lineage>
        <taxon>Eukaryota</taxon>
        <taxon>Viridiplantae</taxon>
        <taxon>Streptophyta</taxon>
        <taxon>Embryophyta</taxon>
        <taxon>Tracheophyta</taxon>
        <taxon>Spermatophyta</taxon>
        <taxon>Magnoliopsida</taxon>
        <taxon>eudicotyledons</taxon>
        <taxon>Gunneridae</taxon>
        <taxon>Pentapetalae</taxon>
        <taxon>rosids</taxon>
        <taxon>malvids</taxon>
        <taxon>Myrtales</taxon>
        <taxon>Melastomataceae</taxon>
        <taxon>Melastomatoideae</taxon>
        <taxon>Melastomateae</taxon>
        <taxon>Melastoma</taxon>
    </lineage>
</organism>
<sequence>MGFVKFPRFRWDNMEVRYMAHIAATEYNKSSKSSLQMERVVNGVLDLKDDGKQYWMVVRCKDKDGNSKNYDAV</sequence>
<accession>A0ACB9L3Y6</accession>
<comment type="caution">
    <text evidence="1">The sequence shown here is derived from an EMBL/GenBank/DDBJ whole genome shotgun (WGS) entry which is preliminary data.</text>
</comment>
<reference evidence="2" key="1">
    <citation type="journal article" date="2023" name="Front. Plant Sci.">
        <title>Chromosomal-level genome assembly of Melastoma candidum provides insights into trichome evolution.</title>
        <authorList>
            <person name="Zhong Y."/>
            <person name="Wu W."/>
            <person name="Sun C."/>
            <person name="Zou P."/>
            <person name="Liu Y."/>
            <person name="Dai S."/>
            <person name="Zhou R."/>
        </authorList>
    </citation>
    <scope>NUCLEOTIDE SEQUENCE [LARGE SCALE GENOMIC DNA]</scope>
</reference>
<proteinExistence type="predicted"/>
<name>A0ACB9L3Y6_9MYRT</name>
<keyword evidence="2" id="KW-1185">Reference proteome</keyword>
<dbReference type="EMBL" id="CM042891">
    <property type="protein sequence ID" value="KAI4304263.1"/>
    <property type="molecule type" value="Genomic_DNA"/>
</dbReference>
<evidence type="ECO:0000313" key="2">
    <source>
        <dbReference type="Proteomes" id="UP001057402"/>
    </source>
</evidence>
<gene>
    <name evidence="1" type="ORF">MLD38_039802</name>
</gene>
<protein>
    <submittedName>
        <fullName evidence="1">Uncharacterized protein</fullName>
    </submittedName>
</protein>
<dbReference type="Proteomes" id="UP001057402">
    <property type="component" value="Chromosome 12"/>
</dbReference>
<evidence type="ECO:0000313" key="1">
    <source>
        <dbReference type="EMBL" id="KAI4304263.1"/>
    </source>
</evidence>